<keyword evidence="5 9" id="KW-0863">Zinc-finger</keyword>
<evidence type="ECO:0000256" key="1">
    <source>
        <dbReference type="ARBA" id="ARBA00004123"/>
    </source>
</evidence>
<evidence type="ECO:0000256" key="3">
    <source>
        <dbReference type="ARBA" id="ARBA00022723"/>
    </source>
</evidence>
<evidence type="ECO:0000256" key="6">
    <source>
        <dbReference type="ARBA" id="ARBA00022833"/>
    </source>
</evidence>
<dbReference type="InterPro" id="IPR033809">
    <property type="entry name" value="USP39"/>
</dbReference>
<dbReference type="PANTHER" id="PTHR21646">
    <property type="entry name" value="UBIQUITIN CARBOXYL-TERMINAL HYDROLASE"/>
    <property type="match status" value="1"/>
</dbReference>
<keyword evidence="8" id="KW-0539">Nucleus</keyword>
<dbReference type="GO" id="GO:0008270">
    <property type="term" value="F:zinc ion binding"/>
    <property type="evidence" value="ECO:0007669"/>
    <property type="project" value="UniProtKB-KW"/>
</dbReference>
<evidence type="ECO:0000256" key="8">
    <source>
        <dbReference type="ARBA" id="ARBA00023242"/>
    </source>
</evidence>
<dbReference type="AlphaFoldDB" id="A0A7S3BR61"/>
<dbReference type="GO" id="GO:0004843">
    <property type="term" value="F:cysteine-type deubiquitinase activity"/>
    <property type="evidence" value="ECO:0007669"/>
    <property type="project" value="InterPro"/>
</dbReference>
<dbReference type="InterPro" id="IPR050185">
    <property type="entry name" value="Ub_carboxyl-term_hydrolase"/>
</dbReference>
<dbReference type="InterPro" id="IPR038765">
    <property type="entry name" value="Papain-like_cys_pep_sf"/>
</dbReference>
<dbReference type="PANTHER" id="PTHR21646:SF16">
    <property type="entry name" value="U4_U6.U5 TRI-SNRNP-ASSOCIATED PROTEIN 2"/>
    <property type="match status" value="1"/>
</dbReference>
<dbReference type="Gene3D" id="3.30.40.10">
    <property type="entry name" value="Zinc/RING finger domain, C3HC4 (zinc finger)"/>
    <property type="match status" value="1"/>
</dbReference>
<dbReference type="PROSITE" id="PS50271">
    <property type="entry name" value="ZF_UBP"/>
    <property type="match status" value="1"/>
</dbReference>
<dbReference type="EMBL" id="HBHY01012357">
    <property type="protein sequence ID" value="CAE0140615.1"/>
    <property type="molecule type" value="Transcribed_RNA"/>
</dbReference>
<dbReference type="GO" id="GO:0016579">
    <property type="term" value="P:protein deubiquitination"/>
    <property type="evidence" value="ECO:0007669"/>
    <property type="project" value="InterPro"/>
</dbReference>
<evidence type="ECO:0000256" key="7">
    <source>
        <dbReference type="ARBA" id="ARBA00023187"/>
    </source>
</evidence>
<feature type="domain" description="USP" evidence="10">
    <location>
        <begin position="200"/>
        <end position="508"/>
    </location>
</feature>
<evidence type="ECO:0000256" key="4">
    <source>
        <dbReference type="ARBA" id="ARBA00022728"/>
    </source>
</evidence>
<evidence type="ECO:0000256" key="5">
    <source>
        <dbReference type="ARBA" id="ARBA00022771"/>
    </source>
</evidence>
<evidence type="ECO:0000256" key="9">
    <source>
        <dbReference type="PROSITE-ProRule" id="PRU00502"/>
    </source>
</evidence>
<keyword evidence="2" id="KW-0507">mRNA processing</keyword>
<dbReference type="GO" id="GO:0005681">
    <property type="term" value="C:spliceosomal complex"/>
    <property type="evidence" value="ECO:0007669"/>
    <property type="project" value="UniProtKB-KW"/>
</dbReference>
<dbReference type="CDD" id="cd02669">
    <property type="entry name" value="Peptidase_C19M"/>
    <property type="match status" value="1"/>
</dbReference>
<protein>
    <submittedName>
        <fullName evidence="12">Uncharacterized protein</fullName>
    </submittedName>
</protein>
<comment type="subcellular location">
    <subcellularLocation>
        <location evidence="1">Nucleus</location>
    </subcellularLocation>
</comment>
<keyword evidence="3" id="KW-0479">Metal-binding</keyword>
<dbReference type="Pfam" id="PF00443">
    <property type="entry name" value="UCH"/>
    <property type="match status" value="1"/>
</dbReference>
<gene>
    <name evidence="12" type="ORF">PSIN1315_LOCUS7946</name>
</gene>
<evidence type="ECO:0000313" key="12">
    <source>
        <dbReference type="EMBL" id="CAE0140615.1"/>
    </source>
</evidence>
<evidence type="ECO:0000259" key="11">
    <source>
        <dbReference type="PROSITE" id="PS50271"/>
    </source>
</evidence>
<keyword evidence="6" id="KW-0862">Zinc</keyword>
<dbReference type="GO" id="GO:0000245">
    <property type="term" value="P:spliceosomal complex assembly"/>
    <property type="evidence" value="ECO:0007669"/>
    <property type="project" value="InterPro"/>
</dbReference>
<keyword evidence="7" id="KW-0508">mRNA splicing</keyword>
<organism evidence="12">
    <name type="scientific">Prasinoderma singulare</name>
    <dbReference type="NCBI Taxonomy" id="676789"/>
    <lineage>
        <taxon>Eukaryota</taxon>
        <taxon>Viridiplantae</taxon>
        <taxon>Prasinodermophyta</taxon>
        <taxon>Prasinodermophyceae</taxon>
        <taxon>Prasinodermales</taxon>
        <taxon>Prasinodermaceae</taxon>
        <taxon>Prasinoderma</taxon>
    </lineage>
</organism>
<dbReference type="SMART" id="SM00290">
    <property type="entry name" value="ZnF_UBP"/>
    <property type="match status" value="1"/>
</dbReference>
<sequence length="509" mass="57226">MASSASTADESVAVCIAEAVLPPPEVNARRRARDAALQDLLREEEDTAMELSAGDWADRPHNKRIRVGQGDAHQGHRKCPHVASVQRTALDFDFEKSCSISLATTNVYACLVCGRYFQGRGQGTHAHTHALEESHHVFMHLGTGRVYCLPDGYEVLDATLGDIAFNRDPLFSPNEIDALDRPPTAWTRGLDGTEFLPGTVGLNNIRKHDYLNVVVQLVNRVTPVRNLLMRTELSKPLAREQSPLAWRLGELLRKLWNPRAFKGHVSPHEFLQAVITQSKKRFGLDTADPVEFLQWLLNALHRELRGHDGSSIIHRCFRGELEVETLGPGDTVQGSRNVHFLMLGLDLPAQPLFKDELERNIIPQVPLAQLLRKYDGVQVTDTPRQGRRRFRLRRLPEYLVLHAKRFSRNNFFLEKNHTLVTFPIRGLDVAEAVAPAALPVVVPSTRYKLVANVVHEGKPGAGNAHHVHVQRCSEGPGSWYEIRDLRVQEILPQLVGLSEAYVQVYERDT</sequence>
<name>A0A7S3BR61_9VIRI</name>
<dbReference type="SUPFAM" id="SSF54001">
    <property type="entry name" value="Cysteine proteinases"/>
    <property type="match status" value="1"/>
</dbReference>
<evidence type="ECO:0000256" key="2">
    <source>
        <dbReference type="ARBA" id="ARBA00022664"/>
    </source>
</evidence>
<keyword evidence="4" id="KW-0747">Spliceosome</keyword>
<dbReference type="PROSITE" id="PS50235">
    <property type="entry name" value="USP_3"/>
    <property type="match status" value="1"/>
</dbReference>
<reference evidence="12" key="1">
    <citation type="submission" date="2021-01" db="EMBL/GenBank/DDBJ databases">
        <authorList>
            <person name="Corre E."/>
            <person name="Pelletier E."/>
            <person name="Niang G."/>
            <person name="Scheremetjew M."/>
            <person name="Finn R."/>
            <person name="Kale V."/>
            <person name="Holt S."/>
            <person name="Cochrane G."/>
            <person name="Meng A."/>
            <person name="Brown T."/>
            <person name="Cohen L."/>
        </authorList>
    </citation>
    <scope>NUCLEOTIDE SEQUENCE</scope>
    <source>
        <strain evidence="12">RCC927</strain>
    </source>
</reference>
<evidence type="ECO:0000259" key="10">
    <source>
        <dbReference type="PROSITE" id="PS50235"/>
    </source>
</evidence>
<proteinExistence type="predicted"/>
<dbReference type="InterPro" id="IPR001394">
    <property type="entry name" value="Peptidase_C19_UCH"/>
</dbReference>
<dbReference type="Gene3D" id="3.90.70.10">
    <property type="entry name" value="Cysteine proteinases"/>
    <property type="match status" value="1"/>
</dbReference>
<accession>A0A7S3BR61</accession>
<dbReference type="InterPro" id="IPR028889">
    <property type="entry name" value="USP"/>
</dbReference>
<dbReference type="SUPFAM" id="SSF57850">
    <property type="entry name" value="RING/U-box"/>
    <property type="match status" value="1"/>
</dbReference>
<feature type="domain" description="UBP-type" evidence="11">
    <location>
        <begin position="77"/>
        <end position="174"/>
    </location>
</feature>
<dbReference type="InterPro" id="IPR013083">
    <property type="entry name" value="Znf_RING/FYVE/PHD"/>
</dbReference>
<dbReference type="Pfam" id="PF02148">
    <property type="entry name" value="zf-UBP"/>
    <property type="match status" value="1"/>
</dbReference>
<dbReference type="InterPro" id="IPR001607">
    <property type="entry name" value="Znf_UBP"/>
</dbReference>